<comment type="caution">
    <text evidence="6">The sequence shown here is derived from an EMBL/GenBank/DDBJ whole genome shotgun (WGS) entry which is preliminary data.</text>
</comment>
<evidence type="ECO:0000256" key="4">
    <source>
        <dbReference type="ARBA" id="ARBA00022970"/>
    </source>
</evidence>
<evidence type="ECO:0000259" key="5">
    <source>
        <dbReference type="Pfam" id="PF13458"/>
    </source>
</evidence>
<evidence type="ECO:0000256" key="1">
    <source>
        <dbReference type="ARBA" id="ARBA00010062"/>
    </source>
</evidence>
<evidence type="ECO:0000313" key="7">
    <source>
        <dbReference type="Proteomes" id="UP000787322"/>
    </source>
</evidence>
<proteinExistence type="inferred from homology"/>
<dbReference type="PANTHER" id="PTHR30483">
    <property type="entry name" value="LEUCINE-SPECIFIC-BINDING PROTEIN"/>
    <property type="match status" value="1"/>
</dbReference>
<dbReference type="Pfam" id="PF13458">
    <property type="entry name" value="Peripla_BP_6"/>
    <property type="match status" value="1"/>
</dbReference>
<organism evidence="6 7">
    <name type="scientific">Lancefieldella parvula</name>
    <dbReference type="NCBI Taxonomy" id="1382"/>
    <lineage>
        <taxon>Bacteria</taxon>
        <taxon>Bacillati</taxon>
        <taxon>Actinomycetota</taxon>
        <taxon>Coriobacteriia</taxon>
        <taxon>Coriobacteriales</taxon>
        <taxon>Atopobiaceae</taxon>
        <taxon>Lancefieldella</taxon>
    </lineage>
</organism>
<keyword evidence="2" id="KW-0813">Transport</keyword>
<reference evidence="6" key="1">
    <citation type="submission" date="2020-04" db="EMBL/GenBank/DDBJ databases">
        <title>Deep metagenomics examines the oral microbiome during advanced dental caries in children, revealing novel taxa and co-occurrences with host molecules.</title>
        <authorList>
            <person name="Baker J.L."/>
            <person name="Morton J.T."/>
            <person name="Dinis M."/>
            <person name="Alvarez R."/>
            <person name="Tran N.C."/>
            <person name="Knight R."/>
            <person name="Edlund A."/>
        </authorList>
    </citation>
    <scope>NUCLEOTIDE SEQUENCE</scope>
    <source>
        <strain evidence="6">JCVI_3_bin.11</strain>
    </source>
</reference>
<sequence>MAHKLTRRRFLEVAGTIAGSFALAGCSPKNQDPNSIYVGVMGPFTGDVAQYGLAVRSGVLLYLKEFNKKGGVNGRQIVSIVEDEKGDSTEAILVYNKLLDENVCAILGDVTSTPTIALAQKSVLDNIPCVTASATAEDVVAHGNNMFRATVTDPFQGVVLAEFAKKQGYQRVGTIFNSGGDYEIGVNNAFVQRARELGIEVVSQQGYPTGAVDFNAQLTSIIGLDPDAILAPNYYQDNGKIVTQARQLGCKKPFMGADGWAGIIGGEQDYASAADLEGCFYCSAFVASNPDEKVQHFVKAYTEEYGEAPTNFCSLGYDAAMILCSALKTVEKRGYTYNSNEYRQAIIDAIASGVVEGVTGTLSYQGTGDPVKSTLIITFKDGKESIYDTINPS</sequence>
<dbReference type="InterPro" id="IPR000709">
    <property type="entry name" value="Leu_Ile_Val-bd"/>
</dbReference>
<name>A0A9D6AE29_9ACTN</name>
<evidence type="ECO:0000256" key="2">
    <source>
        <dbReference type="ARBA" id="ARBA00022448"/>
    </source>
</evidence>
<evidence type="ECO:0000313" key="6">
    <source>
        <dbReference type="EMBL" id="MBF4802701.1"/>
    </source>
</evidence>
<gene>
    <name evidence="6" type="ORF">HXK24_02610</name>
</gene>
<dbReference type="EMBL" id="JABZGU010000037">
    <property type="protein sequence ID" value="MBF4802701.1"/>
    <property type="molecule type" value="Genomic_DNA"/>
</dbReference>
<dbReference type="SUPFAM" id="SSF53822">
    <property type="entry name" value="Periplasmic binding protein-like I"/>
    <property type="match status" value="1"/>
</dbReference>
<dbReference type="Gene3D" id="3.40.50.2300">
    <property type="match status" value="2"/>
</dbReference>
<comment type="similarity">
    <text evidence="1">Belongs to the leucine-binding protein family.</text>
</comment>
<dbReference type="GO" id="GO:0006865">
    <property type="term" value="P:amino acid transport"/>
    <property type="evidence" value="ECO:0007669"/>
    <property type="project" value="UniProtKB-KW"/>
</dbReference>
<dbReference type="InterPro" id="IPR006311">
    <property type="entry name" value="TAT_signal"/>
</dbReference>
<evidence type="ECO:0000256" key="3">
    <source>
        <dbReference type="ARBA" id="ARBA00022729"/>
    </source>
</evidence>
<feature type="domain" description="Leucine-binding protein" evidence="5">
    <location>
        <begin position="35"/>
        <end position="366"/>
    </location>
</feature>
<dbReference type="InterPro" id="IPR028082">
    <property type="entry name" value="Peripla_BP_I"/>
</dbReference>
<dbReference type="PRINTS" id="PR00337">
    <property type="entry name" value="LEUILEVALBP"/>
</dbReference>
<dbReference type="PANTHER" id="PTHR30483:SF6">
    <property type="entry name" value="PERIPLASMIC BINDING PROTEIN OF ABC TRANSPORTER FOR NATURAL AMINO ACIDS"/>
    <property type="match status" value="1"/>
</dbReference>
<dbReference type="CDD" id="cd06347">
    <property type="entry name" value="PBP1_ABC_LivK_ligand_binding-like"/>
    <property type="match status" value="1"/>
</dbReference>
<dbReference type="PROSITE" id="PS51318">
    <property type="entry name" value="TAT"/>
    <property type="match status" value="1"/>
</dbReference>
<accession>A0A9D6AE29</accession>
<protein>
    <submittedName>
        <fullName evidence="6">ABC transporter substrate-binding protein</fullName>
    </submittedName>
</protein>
<dbReference type="Proteomes" id="UP000787322">
    <property type="component" value="Unassembled WGS sequence"/>
</dbReference>
<keyword evidence="3" id="KW-0732">Signal</keyword>
<dbReference type="InterPro" id="IPR028081">
    <property type="entry name" value="Leu-bd"/>
</dbReference>
<dbReference type="AlphaFoldDB" id="A0A9D6AE29"/>
<dbReference type="InterPro" id="IPR051010">
    <property type="entry name" value="BCAA_transport"/>
</dbReference>
<keyword evidence="4" id="KW-0029">Amino-acid transport</keyword>
<dbReference type="PROSITE" id="PS51257">
    <property type="entry name" value="PROKAR_LIPOPROTEIN"/>
    <property type="match status" value="1"/>
</dbReference>